<evidence type="ECO:0000256" key="1">
    <source>
        <dbReference type="ARBA" id="ARBA00004496"/>
    </source>
</evidence>
<dbReference type="InterPro" id="IPR012795">
    <property type="entry name" value="tRNA_Ile_lys_synt_N"/>
</dbReference>
<accession>A0ABU9C2T5</accession>
<keyword evidence="11" id="KW-1185">Reference proteome</keyword>
<dbReference type="NCBIfam" id="TIGR02433">
    <property type="entry name" value="lysidine_TilS_C"/>
    <property type="match status" value="1"/>
</dbReference>
<proteinExistence type="inferred from homology"/>
<dbReference type="InterPro" id="IPR012796">
    <property type="entry name" value="Lysidine-tRNA-synth_C"/>
</dbReference>
<dbReference type="InterPro" id="IPR014729">
    <property type="entry name" value="Rossmann-like_a/b/a_fold"/>
</dbReference>
<feature type="domain" description="Lysidine-tRNA(Ile) synthetase C-terminal" evidence="9">
    <location>
        <begin position="354"/>
        <end position="426"/>
    </location>
</feature>
<dbReference type="EMBL" id="JBBUTI010000004">
    <property type="protein sequence ID" value="MEK8046181.1"/>
    <property type="molecule type" value="Genomic_DNA"/>
</dbReference>
<evidence type="ECO:0000256" key="8">
    <source>
        <dbReference type="HAMAP-Rule" id="MF_01161"/>
    </source>
</evidence>
<evidence type="ECO:0000313" key="10">
    <source>
        <dbReference type="EMBL" id="MEK8046181.1"/>
    </source>
</evidence>
<dbReference type="Gene3D" id="3.40.50.620">
    <property type="entry name" value="HUPs"/>
    <property type="match status" value="1"/>
</dbReference>
<dbReference type="EC" id="6.3.4.19" evidence="8"/>
<keyword evidence="5 8" id="KW-0547">Nucleotide-binding</keyword>
<dbReference type="SUPFAM" id="SSF56037">
    <property type="entry name" value="PheT/TilS domain"/>
    <property type="match status" value="1"/>
</dbReference>
<dbReference type="CDD" id="cd01992">
    <property type="entry name" value="TilS_N"/>
    <property type="match status" value="1"/>
</dbReference>
<keyword evidence="2 8" id="KW-0963">Cytoplasm</keyword>
<feature type="binding site" evidence="8">
    <location>
        <begin position="13"/>
        <end position="18"/>
    </location>
    <ligand>
        <name>ATP</name>
        <dbReference type="ChEBI" id="CHEBI:30616"/>
    </ligand>
</feature>
<evidence type="ECO:0000256" key="6">
    <source>
        <dbReference type="ARBA" id="ARBA00022840"/>
    </source>
</evidence>
<organism evidence="10 11">
    <name type="scientific">Ideonella margarita</name>
    <dbReference type="NCBI Taxonomy" id="2984191"/>
    <lineage>
        <taxon>Bacteria</taxon>
        <taxon>Pseudomonadati</taxon>
        <taxon>Pseudomonadota</taxon>
        <taxon>Betaproteobacteria</taxon>
        <taxon>Burkholderiales</taxon>
        <taxon>Sphaerotilaceae</taxon>
        <taxon>Ideonella</taxon>
    </lineage>
</organism>
<sequence length="432" mass="46701">MTPADAVIAVATSGGRDSTALLHAVARQCMGQPVEVLALHVHHGLMPQADAWVEHLSRQVRRWAKAGMPVRLAVTHLQGQPAKGESVEAWARSERYAALARMALVAGANHVLLAHHQRDQAETVVLQALRGAGPAGLAAMPGEVFRNGVWWCRPWLEQPSTAIDAYVRRWQLSHISDPSNDDHRFDRNRLRHGVLPSLLAAFPQAEASLAAVARQAHWAAQLQQEAGEAALSAIGAGAELPLSAWQALPPATRRAALLTWLHRQLVGGVSEALVQRLMVEAQPGRAGRWPVPGGAEVRAYRGLLSAASAAVPGAAGDEPDWRQPGTHTCSNWGGQLTVCLSDTGDISLQDWQRAALVGRQGGEQFQLQPRSTARALKKQYQAMGVPAWQRQTPLWLLDGVTLFVPCLGVDGRYQAASSGPRVHLEWRPSHDS</sequence>
<dbReference type="GO" id="GO:0032267">
    <property type="term" value="F:tRNA(Ile)-lysidine synthase activity"/>
    <property type="evidence" value="ECO:0007669"/>
    <property type="project" value="UniProtKB-EC"/>
</dbReference>
<comment type="similarity">
    <text evidence="8">Belongs to the tRNA(Ile)-lysidine synthase family.</text>
</comment>
<reference evidence="10 11" key="1">
    <citation type="submission" date="2024-04" db="EMBL/GenBank/DDBJ databases">
        <title>Novel species of the genus Ideonella isolated from streams.</title>
        <authorList>
            <person name="Lu H."/>
        </authorList>
    </citation>
    <scope>NUCLEOTIDE SEQUENCE [LARGE SCALE GENOMIC DNA]</scope>
    <source>
        <strain evidence="10 11">LYT19W</strain>
    </source>
</reference>
<comment type="subcellular location">
    <subcellularLocation>
        <location evidence="1 8">Cytoplasm</location>
    </subcellularLocation>
</comment>
<comment type="caution">
    <text evidence="10">The sequence shown here is derived from an EMBL/GenBank/DDBJ whole genome shotgun (WGS) entry which is preliminary data.</text>
</comment>
<dbReference type="SMART" id="SM00977">
    <property type="entry name" value="TilS_C"/>
    <property type="match status" value="1"/>
</dbReference>
<evidence type="ECO:0000256" key="4">
    <source>
        <dbReference type="ARBA" id="ARBA00022694"/>
    </source>
</evidence>
<comment type="catalytic activity">
    <reaction evidence="7 8">
        <text>cytidine(34) in tRNA(Ile2) + L-lysine + ATP = lysidine(34) in tRNA(Ile2) + AMP + diphosphate + H(+)</text>
        <dbReference type="Rhea" id="RHEA:43744"/>
        <dbReference type="Rhea" id="RHEA-COMP:10625"/>
        <dbReference type="Rhea" id="RHEA-COMP:10670"/>
        <dbReference type="ChEBI" id="CHEBI:15378"/>
        <dbReference type="ChEBI" id="CHEBI:30616"/>
        <dbReference type="ChEBI" id="CHEBI:32551"/>
        <dbReference type="ChEBI" id="CHEBI:33019"/>
        <dbReference type="ChEBI" id="CHEBI:82748"/>
        <dbReference type="ChEBI" id="CHEBI:83665"/>
        <dbReference type="ChEBI" id="CHEBI:456215"/>
        <dbReference type="EC" id="6.3.4.19"/>
    </reaction>
</comment>
<keyword evidence="3 8" id="KW-0436">Ligase</keyword>
<evidence type="ECO:0000256" key="3">
    <source>
        <dbReference type="ARBA" id="ARBA00022598"/>
    </source>
</evidence>
<dbReference type="Proteomes" id="UP001379945">
    <property type="component" value="Unassembled WGS sequence"/>
</dbReference>
<dbReference type="Pfam" id="PF11734">
    <property type="entry name" value="TilS_C"/>
    <property type="match status" value="1"/>
</dbReference>
<dbReference type="RefSeq" id="WP_341398455.1">
    <property type="nucleotide sequence ID" value="NZ_JBBUTI010000004.1"/>
</dbReference>
<dbReference type="InterPro" id="IPR012094">
    <property type="entry name" value="tRNA_Ile_lys_synt"/>
</dbReference>
<name>A0ABU9C2T5_9BURK</name>
<evidence type="ECO:0000256" key="2">
    <source>
        <dbReference type="ARBA" id="ARBA00022490"/>
    </source>
</evidence>
<gene>
    <name evidence="8 10" type="primary">tilS</name>
    <name evidence="10" type="ORF">AACH00_07500</name>
</gene>
<dbReference type="SUPFAM" id="SSF52402">
    <property type="entry name" value="Adenine nucleotide alpha hydrolases-like"/>
    <property type="match status" value="1"/>
</dbReference>
<dbReference type="PANTHER" id="PTHR43033:SF1">
    <property type="entry name" value="TRNA(ILE)-LYSIDINE SYNTHASE-RELATED"/>
    <property type="match status" value="1"/>
</dbReference>
<dbReference type="NCBIfam" id="TIGR02432">
    <property type="entry name" value="lysidine_TilS_N"/>
    <property type="match status" value="1"/>
</dbReference>
<keyword evidence="4 8" id="KW-0819">tRNA processing</keyword>
<evidence type="ECO:0000256" key="7">
    <source>
        <dbReference type="ARBA" id="ARBA00048539"/>
    </source>
</evidence>
<keyword evidence="6 8" id="KW-0067">ATP-binding</keyword>
<protein>
    <recommendedName>
        <fullName evidence="8">tRNA(Ile)-lysidine synthase</fullName>
        <ecNumber evidence="8">6.3.4.19</ecNumber>
    </recommendedName>
    <alternativeName>
        <fullName evidence="8">tRNA(Ile)-2-lysyl-cytidine synthase</fullName>
    </alternativeName>
    <alternativeName>
        <fullName evidence="8">tRNA(Ile)-lysidine synthetase</fullName>
    </alternativeName>
</protein>
<dbReference type="Pfam" id="PF09179">
    <property type="entry name" value="TilS"/>
    <property type="match status" value="1"/>
</dbReference>
<evidence type="ECO:0000259" key="9">
    <source>
        <dbReference type="SMART" id="SM00977"/>
    </source>
</evidence>
<evidence type="ECO:0000313" key="11">
    <source>
        <dbReference type="Proteomes" id="UP001379945"/>
    </source>
</evidence>
<dbReference type="InterPro" id="IPR011063">
    <property type="entry name" value="TilS/TtcA_N"/>
</dbReference>
<dbReference type="InterPro" id="IPR015262">
    <property type="entry name" value="tRNA_Ile_lys_synt_subst-bd"/>
</dbReference>
<evidence type="ECO:0000256" key="5">
    <source>
        <dbReference type="ARBA" id="ARBA00022741"/>
    </source>
</evidence>
<comment type="domain">
    <text evidence="8">The N-terminal region contains the highly conserved SGGXDS motif, predicted to be a P-loop motif involved in ATP binding.</text>
</comment>
<dbReference type="HAMAP" id="MF_01161">
    <property type="entry name" value="tRNA_Ile_lys_synt"/>
    <property type="match status" value="1"/>
</dbReference>
<comment type="function">
    <text evidence="8">Ligates lysine onto the cytidine present at position 34 of the AUA codon-specific tRNA(Ile) that contains the anticodon CAU, in an ATP-dependent manner. Cytidine is converted to lysidine, thus changing the amino acid specificity of the tRNA from methionine to isoleucine.</text>
</comment>
<dbReference type="PANTHER" id="PTHR43033">
    <property type="entry name" value="TRNA(ILE)-LYSIDINE SYNTHASE-RELATED"/>
    <property type="match status" value="1"/>
</dbReference>
<dbReference type="Pfam" id="PF01171">
    <property type="entry name" value="ATP_bind_3"/>
    <property type="match status" value="1"/>
</dbReference>